<evidence type="ECO:0000256" key="4">
    <source>
        <dbReference type="ARBA" id="ARBA00022679"/>
    </source>
</evidence>
<dbReference type="GO" id="GO:0008654">
    <property type="term" value="P:phospholipid biosynthetic process"/>
    <property type="evidence" value="ECO:0007669"/>
    <property type="project" value="UniProtKB-KW"/>
</dbReference>
<dbReference type="HAMAP" id="MF_00019">
    <property type="entry name" value="PlsX"/>
    <property type="match status" value="1"/>
</dbReference>
<dbReference type="GO" id="GO:0006633">
    <property type="term" value="P:fatty acid biosynthetic process"/>
    <property type="evidence" value="ECO:0007669"/>
    <property type="project" value="UniProtKB-UniRule"/>
</dbReference>
<comment type="catalytic activity">
    <reaction evidence="1 10">
        <text>a fatty acyl-[ACP] + phosphate = an acyl phosphate + holo-[ACP]</text>
        <dbReference type="Rhea" id="RHEA:42292"/>
        <dbReference type="Rhea" id="RHEA-COMP:9685"/>
        <dbReference type="Rhea" id="RHEA-COMP:14125"/>
        <dbReference type="ChEBI" id="CHEBI:43474"/>
        <dbReference type="ChEBI" id="CHEBI:59918"/>
        <dbReference type="ChEBI" id="CHEBI:64479"/>
        <dbReference type="ChEBI" id="CHEBI:138651"/>
        <dbReference type="EC" id="2.3.1.274"/>
    </reaction>
</comment>
<evidence type="ECO:0000313" key="11">
    <source>
        <dbReference type="EMBL" id="QIK39169.1"/>
    </source>
</evidence>
<dbReference type="PANTHER" id="PTHR30100">
    <property type="entry name" value="FATTY ACID/PHOSPHOLIPID SYNTHESIS PROTEIN PLSX"/>
    <property type="match status" value="1"/>
</dbReference>
<dbReference type="Gene3D" id="3.40.718.10">
    <property type="entry name" value="Isopropylmalate Dehydrogenase"/>
    <property type="match status" value="1"/>
</dbReference>
<dbReference type="PANTHER" id="PTHR30100:SF1">
    <property type="entry name" value="PHOSPHATE ACYLTRANSFERASE"/>
    <property type="match status" value="1"/>
</dbReference>
<dbReference type="InterPro" id="IPR003664">
    <property type="entry name" value="FA_synthesis"/>
</dbReference>
<reference evidence="12" key="1">
    <citation type="submission" date="2020-01" db="EMBL/GenBank/DDBJ databases">
        <title>Caldichromatium gen. nov., sp. nov., a thermophilic purple sulfur bacterium member of the family Chromatiaceae isolated from Nakabusa hot spring, Japan.</title>
        <authorList>
            <person name="Saini M.K."/>
            <person name="Hanada S."/>
            <person name="Tank M."/>
        </authorList>
    </citation>
    <scope>NUCLEOTIDE SEQUENCE [LARGE SCALE GENOMIC DNA]</scope>
    <source>
        <strain evidence="12">No.7</strain>
    </source>
</reference>
<dbReference type="UniPathway" id="UPA00085"/>
<dbReference type="KEGG" id="cjap:GWK36_08860"/>
<evidence type="ECO:0000256" key="7">
    <source>
        <dbReference type="ARBA" id="ARBA00023264"/>
    </source>
</evidence>
<gene>
    <name evidence="10 11" type="primary">plsX</name>
    <name evidence="11" type="ORF">GWK36_08860</name>
</gene>
<dbReference type="GO" id="GO:0005737">
    <property type="term" value="C:cytoplasm"/>
    <property type="evidence" value="ECO:0007669"/>
    <property type="project" value="UniProtKB-SubCell"/>
</dbReference>
<keyword evidence="12" id="KW-1185">Reference proteome</keyword>
<comment type="pathway">
    <text evidence="10">Lipid metabolism; phospholipid metabolism.</text>
</comment>
<evidence type="ECO:0000256" key="2">
    <source>
        <dbReference type="ARBA" id="ARBA00022490"/>
    </source>
</evidence>
<keyword evidence="6 10" id="KW-0594">Phospholipid biosynthesis</keyword>
<comment type="function">
    <text evidence="10">Catalyzes the reversible formation of acyl-phosphate (acyl-PO(4)) from acyl-[acyl-carrier-protein] (acyl-ACP). This enzyme utilizes acyl-ACP as fatty acyl donor, but not acyl-CoA.</text>
</comment>
<proteinExistence type="inferred from homology"/>
<evidence type="ECO:0000256" key="5">
    <source>
        <dbReference type="ARBA" id="ARBA00023098"/>
    </source>
</evidence>
<dbReference type="GO" id="GO:0043811">
    <property type="term" value="F:phosphate:acyl-[acyl carrier protein] acyltransferase activity"/>
    <property type="evidence" value="ECO:0007669"/>
    <property type="project" value="UniProtKB-UniRule"/>
</dbReference>
<evidence type="ECO:0000256" key="8">
    <source>
        <dbReference type="ARBA" id="ARBA00024069"/>
    </source>
</evidence>
<dbReference type="Pfam" id="PF02504">
    <property type="entry name" value="FA_synthesis"/>
    <property type="match status" value="1"/>
</dbReference>
<keyword evidence="2 10" id="KW-0963">Cytoplasm</keyword>
<dbReference type="Proteomes" id="UP000502699">
    <property type="component" value="Chromosome"/>
</dbReference>
<comment type="similarity">
    <text evidence="10">Belongs to the PlsX family.</text>
</comment>
<dbReference type="InterPro" id="IPR012281">
    <property type="entry name" value="Phospholipid_synth_PlsX-like"/>
</dbReference>
<dbReference type="NCBIfam" id="TIGR00182">
    <property type="entry name" value="plsX"/>
    <property type="match status" value="1"/>
</dbReference>
<keyword evidence="7 10" id="KW-1208">Phospholipid metabolism</keyword>
<keyword evidence="11" id="KW-0012">Acyltransferase</keyword>
<dbReference type="EC" id="2.3.1.274" evidence="8 10"/>
<evidence type="ECO:0000313" key="12">
    <source>
        <dbReference type="Proteomes" id="UP000502699"/>
    </source>
</evidence>
<dbReference type="AlphaFoldDB" id="A0A6G7VGJ7"/>
<evidence type="ECO:0000256" key="10">
    <source>
        <dbReference type="HAMAP-Rule" id="MF_00019"/>
    </source>
</evidence>
<comment type="subunit">
    <text evidence="9 10">Homodimer. Probably interacts with PlsY.</text>
</comment>
<keyword evidence="3 10" id="KW-0444">Lipid biosynthesis</keyword>
<name>A0A6G7VGJ7_9GAMM</name>
<evidence type="ECO:0000256" key="1">
    <source>
        <dbReference type="ARBA" id="ARBA00001232"/>
    </source>
</evidence>
<dbReference type="SUPFAM" id="SSF53659">
    <property type="entry name" value="Isocitrate/Isopropylmalate dehydrogenase-like"/>
    <property type="match status" value="1"/>
</dbReference>
<evidence type="ECO:0000256" key="9">
    <source>
        <dbReference type="ARBA" id="ARBA00046608"/>
    </source>
</evidence>
<sequence>MTGSGRLGLVRDRDDHGQARCVIALDAMGGDHGPGAVVPAALNYLKRHPQVVLILVGDEARIRSHLSGKGLPERLQVRHTTQEVGMDEPPSKALRNKKDSSMRVAIDLVKGGEADACVSAGNTGALMATARFVLKTLPHIDRPAICTAVPSLRGHTHVLDLGANVDCTAEHLFQFAVMGSELVAVVDGIERPKVALLNIGQEEIKGNEQVKQAHELLSRSQLNYVGYVEGDGIYLEDIDVIVTDGFVGNVALKSSEGVAKYIARMLKAHFNRNWLTRLSGLVALPVLKGFRRATDPRRYNGASLLGLRGIVVKSHGGADALAFEHAIAIAEQEVEASIPQRIGDQVGRHLAQAHYRESA</sequence>
<keyword evidence="5 10" id="KW-0443">Lipid metabolism</keyword>
<protein>
    <recommendedName>
        <fullName evidence="8 10">Phosphate acyltransferase</fullName>
        <ecNumber evidence="8 10">2.3.1.274</ecNumber>
    </recommendedName>
    <alternativeName>
        <fullName evidence="10">Acyl-ACP phosphotransacylase</fullName>
    </alternativeName>
    <alternativeName>
        <fullName evidence="10">Acyl-[acyl-carrier-protein]--phosphate acyltransferase</fullName>
    </alternativeName>
    <alternativeName>
        <fullName evidence="10">Phosphate-acyl-ACP acyltransferase</fullName>
    </alternativeName>
</protein>
<evidence type="ECO:0000256" key="3">
    <source>
        <dbReference type="ARBA" id="ARBA00022516"/>
    </source>
</evidence>
<dbReference type="PIRSF" id="PIRSF002465">
    <property type="entry name" value="Phsphlp_syn_PlsX"/>
    <property type="match status" value="1"/>
</dbReference>
<keyword evidence="4 10" id="KW-0808">Transferase</keyword>
<accession>A0A6G7VGJ7</accession>
<evidence type="ECO:0000256" key="6">
    <source>
        <dbReference type="ARBA" id="ARBA00023209"/>
    </source>
</evidence>
<comment type="subcellular location">
    <subcellularLocation>
        <location evidence="10">Cytoplasm</location>
    </subcellularLocation>
    <text evidence="10">Associated with the membrane possibly through PlsY.</text>
</comment>
<organism evidence="11 12">
    <name type="scientific">Caldichromatium japonicum</name>
    <dbReference type="NCBI Taxonomy" id="2699430"/>
    <lineage>
        <taxon>Bacteria</taxon>
        <taxon>Pseudomonadati</taxon>
        <taxon>Pseudomonadota</taxon>
        <taxon>Gammaproteobacteria</taxon>
        <taxon>Chromatiales</taxon>
        <taxon>Chromatiaceae</taxon>
        <taxon>Caldichromatium</taxon>
    </lineage>
</organism>
<dbReference type="EMBL" id="CP048029">
    <property type="protein sequence ID" value="QIK39169.1"/>
    <property type="molecule type" value="Genomic_DNA"/>
</dbReference>